<evidence type="ECO:0000256" key="1">
    <source>
        <dbReference type="ARBA" id="ARBA00004245"/>
    </source>
</evidence>
<dbReference type="InterPro" id="IPR001611">
    <property type="entry name" value="Leu-rich_rpt"/>
</dbReference>
<keyword evidence="6" id="KW-1185">Reference proteome</keyword>
<dbReference type="InterPro" id="IPR052410">
    <property type="entry name" value="DRC5"/>
</dbReference>
<reference evidence="4" key="1">
    <citation type="submission" date="2022-10" db="EMBL/GenBank/DDBJ databases">
        <authorList>
            <person name="Chen Y."/>
            <person name="Dougan E. K."/>
            <person name="Chan C."/>
            <person name="Rhodes N."/>
            <person name="Thang M."/>
        </authorList>
    </citation>
    <scope>NUCLEOTIDE SEQUENCE</scope>
</reference>
<protein>
    <submittedName>
        <fullName evidence="4">Uncharacterized protein</fullName>
    </submittedName>
</protein>
<dbReference type="SMART" id="SM00368">
    <property type="entry name" value="LRR_RI"/>
    <property type="match status" value="5"/>
</dbReference>
<proteinExistence type="predicted"/>
<dbReference type="Gene3D" id="3.80.10.10">
    <property type="entry name" value="Ribonuclease Inhibitor"/>
    <property type="match status" value="3"/>
</dbReference>
<dbReference type="EMBL" id="CAMXCT030000214">
    <property type="protein sequence ID" value="CAL4762938.1"/>
    <property type="molecule type" value="Genomic_DNA"/>
</dbReference>
<dbReference type="GO" id="GO:0005856">
    <property type="term" value="C:cytoskeleton"/>
    <property type="evidence" value="ECO:0007669"/>
    <property type="project" value="UniProtKB-SubCell"/>
</dbReference>
<evidence type="ECO:0000256" key="2">
    <source>
        <dbReference type="ARBA" id="ARBA00022490"/>
    </source>
</evidence>
<dbReference type="Proteomes" id="UP001152797">
    <property type="component" value="Unassembled WGS sequence"/>
</dbReference>
<evidence type="ECO:0000313" key="6">
    <source>
        <dbReference type="Proteomes" id="UP001152797"/>
    </source>
</evidence>
<name>A0A9P1BPI5_9DINO</name>
<comment type="subcellular location">
    <subcellularLocation>
        <location evidence="1">Cytoplasm</location>
        <location evidence="1">Cytoskeleton</location>
    </subcellularLocation>
</comment>
<reference evidence="5 6" key="2">
    <citation type="submission" date="2024-05" db="EMBL/GenBank/DDBJ databases">
        <authorList>
            <person name="Chen Y."/>
            <person name="Shah S."/>
            <person name="Dougan E. K."/>
            <person name="Thang M."/>
            <person name="Chan C."/>
        </authorList>
    </citation>
    <scope>NUCLEOTIDE SEQUENCE [LARGE SCALE GENOMIC DNA]</scope>
</reference>
<dbReference type="EMBL" id="CAMXCT010000214">
    <property type="protein sequence ID" value="CAI3975626.1"/>
    <property type="molecule type" value="Genomic_DNA"/>
</dbReference>
<dbReference type="AlphaFoldDB" id="A0A9P1BPI5"/>
<keyword evidence="3" id="KW-0206">Cytoskeleton</keyword>
<dbReference type="InterPro" id="IPR032675">
    <property type="entry name" value="LRR_dom_sf"/>
</dbReference>
<accession>A0A9P1BPI5</accession>
<evidence type="ECO:0000313" key="4">
    <source>
        <dbReference type="EMBL" id="CAI3975626.1"/>
    </source>
</evidence>
<dbReference type="Pfam" id="PF13516">
    <property type="entry name" value="LRR_6"/>
    <property type="match status" value="5"/>
</dbReference>
<dbReference type="SUPFAM" id="SSF52047">
    <property type="entry name" value="RNI-like"/>
    <property type="match status" value="1"/>
</dbReference>
<evidence type="ECO:0000256" key="3">
    <source>
        <dbReference type="ARBA" id="ARBA00023212"/>
    </source>
</evidence>
<dbReference type="PANTHER" id="PTHR24107:SF2">
    <property type="entry name" value="NLR FAMILY CARD DOMAIN CONTAINING 3"/>
    <property type="match status" value="1"/>
</dbReference>
<keyword evidence="2" id="KW-0963">Cytoplasm</keyword>
<sequence length="298" mass="31999">MLLPPLKLQRAAFRANFQSAEITDDVQLFKLMLPHLTFFLDATKRCGFVSEELKDLNKLGGVELKALQGMAAVFAGQAWCDLNHLNLKIGNSGAKVVAEALKSSTTRFLNLYNNDIGDEGAEALAASLKSNGNLSRLHLEGNNIGDGGAEALAASLKSNGSLQTLWLHSNNIGDGGAEALAQSLKSNRSLEWLDLHSNNIGDRGAEASHFEEALAQSLKSNGSLGELSLHSNNIGDRGAEALAAGLLQNRSLQYLRLSPFGSSLWLCVGSRGTPGRQALEEAEKIKKERGDDVCIYRE</sequence>
<dbReference type="EMBL" id="CAMXCT020000214">
    <property type="protein sequence ID" value="CAL1129001.1"/>
    <property type="molecule type" value="Genomic_DNA"/>
</dbReference>
<organism evidence="4">
    <name type="scientific">Cladocopium goreaui</name>
    <dbReference type="NCBI Taxonomy" id="2562237"/>
    <lineage>
        <taxon>Eukaryota</taxon>
        <taxon>Sar</taxon>
        <taxon>Alveolata</taxon>
        <taxon>Dinophyceae</taxon>
        <taxon>Suessiales</taxon>
        <taxon>Symbiodiniaceae</taxon>
        <taxon>Cladocopium</taxon>
    </lineage>
</organism>
<dbReference type="OrthoDB" id="272549at2759"/>
<comment type="caution">
    <text evidence="4">The sequence shown here is derived from an EMBL/GenBank/DDBJ whole genome shotgun (WGS) entry which is preliminary data.</text>
</comment>
<dbReference type="PANTHER" id="PTHR24107">
    <property type="entry name" value="YNEIN REGULATORY COMPLEX SUBUNIT 5"/>
    <property type="match status" value="1"/>
</dbReference>
<evidence type="ECO:0000313" key="5">
    <source>
        <dbReference type="EMBL" id="CAL4762938.1"/>
    </source>
</evidence>
<gene>
    <name evidence="4" type="ORF">C1SCF055_LOCUS3924</name>
</gene>